<dbReference type="AlphaFoldDB" id="A0A7W6GA17"/>
<sequence length="153" mass="16986">MFFDLALTYDPDKRRCDLTLGADCDLAIDETPIPAILLSIGLDRRAAPDDPLPEGRSQFLAPVSYSERRGCAGDALDPTGAMTGSRLWLLDRAKQTETTRQLCDFWLQESLAWAKQETGEPADIEVAWLRDGVLGYRVQVQDASVTLSRRVEA</sequence>
<keyword evidence="2" id="KW-1185">Reference proteome</keyword>
<dbReference type="Proteomes" id="UP000582090">
    <property type="component" value="Unassembled WGS sequence"/>
</dbReference>
<evidence type="ECO:0000313" key="2">
    <source>
        <dbReference type="Proteomes" id="UP000582090"/>
    </source>
</evidence>
<dbReference type="EMBL" id="JACIDW010000002">
    <property type="protein sequence ID" value="MBB3963477.1"/>
    <property type="molecule type" value="Genomic_DNA"/>
</dbReference>
<name>A0A7W6GA17_9HYPH</name>
<evidence type="ECO:0000313" key="1">
    <source>
        <dbReference type="EMBL" id="MBB3963477.1"/>
    </source>
</evidence>
<proteinExistence type="predicted"/>
<accession>A0A7W6GA17</accession>
<dbReference type="RefSeq" id="WP_183899186.1">
    <property type="nucleotide sequence ID" value="NZ_JACIDW010000002.1"/>
</dbReference>
<organism evidence="1 2">
    <name type="scientific">Rhizobium metallidurans</name>
    <dbReference type="NCBI Taxonomy" id="1265931"/>
    <lineage>
        <taxon>Bacteria</taxon>
        <taxon>Pseudomonadati</taxon>
        <taxon>Pseudomonadota</taxon>
        <taxon>Alphaproteobacteria</taxon>
        <taxon>Hyphomicrobiales</taxon>
        <taxon>Rhizobiaceae</taxon>
        <taxon>Rhizobium/Agrobacterium group</taxon>
        <taxon>Rhizobium</taxon>
    </lineage>
</organism>
<protein>
    <submittedName>
        <fullName evidence="1">Phage gp46-like protein</fullName>
    </submittedName>
</protein>
<dbReference type="InterPro" id="IPR010877">
    <property type="entry name" value="Phage_Mu_Gp46"/>
</dbReference>
<comment type="caution">
    <text evidence="1">The sequence shown here is derived from an EMBL/GenBank/DDBJ whole genome shotgun (WGS) entry which is preliminary data.</text>
</comment>
<reference evidence="1 2" key="1">
    <citation type="submission" date="2020-08" db="EMBL/GenBank/DDBJ databases">
        <title>Genomic Encyclopedia of Type Strains, Phase IV (KMG-IV): sequencing the most valuable type-strain genomes for metagenomic binning, comparative biology and taxonomic classification.</title>
        <authorList>
            <person name="Goeker M."/>
        </authorList>
    </citation>
    <scope>NUCLEOTIDE SEQUENCE [LARGE SCALE GENOMIC DNA]</scope>
    <source>
        <strain evidence="1 2">DSM 26575</strain>
    </source>
</reference>
<gene>
    <name evidence="1" type="ORF">GGQ67_001102</name>
</gene>
<dbReference type="Pfam" id="PF07409">
    <property type="entry name" value="GP46"/>
    <property type="match status" value="1"/>
</dbReference>